<name>A0A5N5H1E4_9ROSA</name>
<dbReference type="AlphaFoldDB" id="A0A5N5H1E4"/>
<reference evidence="1 2" key="2">
    <citation type="submission" date="2019-11" db="EMBL/GenBank/DDBJ databases">
        <title>A de novo genome assembly of a pear dwarfing rootstock.</title>
        <authorList>
            <person name="Wang F."/>
            <person name="Wang J."/>
            <person name="Li S."/>
            <person name="Zhang Y."/>
            <person name="Fang M."/>
            <person name="Ma L."/>
            <person name="Zhao Y."/>
            <person name="Jiang S."/>
        </authorList>
    </citation>
    <scope>NUCLEOTIDE SEQUENCE [LARGE SCALE GENOMIC DNA]</scope>
    <source>
        <strain evidence="1">S2</strain>
        <tissue evidence="1">Leaf</tissue>
    </source>
</reference>
<evidence type="ECO:0000313" key="1">
    <source>
        <dbReference type="EMBL" id="KAB2619991.1"/>
    </source>
</evidence>
<dbReference type="EMBL" id="SMOL01000361">
    <property type="protein sequence ID" value="KAB2619991.1"/>
    <property type="molecule type" value="Genomic_DNA"/>
</dbReference>
<reference evidence="1 2" key="1">
    <citation type="submission" date="2019-09" db="EMBL/GenBank/DDBJ databases">
        <authorList>
            <person name="Ou C."/>
        </authorList>
    </citation>
    <scope>NUCLEOTIDE SEQUENCE [LARGE SCALE GENOMIC DNA]</scope>
    <source>
        <strain evidence="1">S2</strain>
        <tissue evidence="1">Leaf</tissue>
    </source>
</reference>
<evidence type="ECO:0000313" key="2">
    <source>
        <dbReference type="Proteomes" id="UP000327157"/>
    </source>
</evidence>
<keyword evidence="2" id="KW-1185">Reference proteome</keyword>
<gene>
    <name evidence="1" type="ORF">D8674_036951</name>
</gene>
<dbReference type="Proteomes" id="UP000327157">
    <property type="component" value="Unassembled WGS sequence"/>
</dbReference>
<organism evidence="1 2">
    <name type="scientific">Pyrus ussuriensis x Pyrus communis</name>
    <dbReference type="NCBI Taxonomy" id="2448454"/>
    <lineage>
        <taxon>Eukaryota</taxon>
        <taxon>Viridiplantae</taxon>
        <taxon>Streptophyta</taxon>
        <taxon>Embryophyta</taxon>
        <taxon>Tracheophyta</taxon>
        <taxon>Spermatophyta</taxon>
        <taxon>Magnoliopsida</taxon>
        <taxon>eudicotyledons</taxon>
        <taxon>Gunneridae</taxon>
        <taxon>Pentapetalae</taxon>
        <taxon>rosids</taxon>
        <taxon>fabids</taxon>
        <taxon>Rosales</taxon>
        <taxon>Rosaceae</taxon>
        <taxon>Amygdaloideae</taxon>
        <taxon>Maleae</taxon>
        <taxon>Pyrus</taxon>
    </lineage>
</organism>
<accession>A0A5N5H1E4</accession>
<sequence length="230" mass="26286">MVVTNRILISRGAVTKFRRSHSHLFRFLCFLCSLWHIKNLHHKSPIVINFQQGNRHAIEHQDVIGQGDIDRKPHEIRPQNRPIIQAHQIGPQKPAGHHVAMEDGGVLAQVSDPVLKNLVKRIKRSQHRLELEERTMKLQLKKRRHDRAPFGFQRGGSVVEGDFTVSELHPLIWVLLGGQATEVLGGVASNRTRNLKVRIQEPVDSKNDQRSIVENWESSDANVVEREVIV</sequence>
<proteinExistence type="predicted"/>
<comment type="caution">
    <text evidence="1">The sequence shown here is derived from an EMBL/GenBank/DDBJ whole genome shotgun (WGS) entry which is preliminary data.</text>
</comment>
<protein>
    <submittedName>
        <fullName evidence="1">Uncharacterized protein</fullName>
    </submittedName>
</protein>